<dbReference type="InterPro" id="IPR051313">
    <property type="entry name" value="Bact_iron-sidero_bind"/>
</dbReference>
<evidence type="ECO:0000313" key="8">
    <source>
        <dbReference type="Proteomes" id="UP000029737"/>
    </source>
</evidence>
<keyword evidence="3" id="KW-0813">Transport</keyword>
<dbReference type="EMBL" id="CP022752">
    <property type="protein sequence ID" value="ASU78733.1"/>
    <property type="molecule type" value="Genomic_DNA"/>
</dbReference>
<dbReference type="PANTHER" id="PTHR30532:SF24">
    <property type="entry name" value="FERRIC ENTEROBACTIN-BINDING PERIPLASMIC PROTEIN FEPB"/>
    <property type="match status" value="1"/>
</dbReference>
<evidence type="ECO:0000256" key="3">
    <source>
        <dbReference type="ARBA" id="ARBA00022448"/>
    </source>
</evidence>
<evidence type="ECO:0000259" key="5">
    <source>
        <dbReference type="PROSITE" id="PS50983"/>
    </source>
</evidence>
<dbReference type="Proteomes" id="UP000029737">
    <property type="component" value="Unassembled WGS sequence"/>
</dbReference>
<comment type="similarity">
    <text evidence="2">Belongs to the bacterial solute-binding protein 8 family.</text>
</comment>
<dbReference type="PANTHER" id="PTHR30532">
    <property type="entry name" value="IRON III DICITRATE-BINDING PERIPLASMIC PROTEIN"/>
    <property type="match status" value="1"/>
</dbReference>
<feature type="domain" description="Fe/B12 periplasmic-binding" evidence="5">
    <location>
        <begin position="52"/>
        <end position="319"/>
    </location>
</feature>
<dbReference type="OrthoDB" id="1846031at2"/>
<organism evidence="6 9">
    <name type="scientific">Actinopolyspora erythraea</name>
    <dbReference type="NCBI Taxonomy" id="414996"/>
    <lineage>
        <taxon>Bacteria</taxon>
        <taxon>Bacillati</taxon>
        <taxon>Actinomycetota</taxon>
        <taxon>Actinomycetes</taxon>
        <taxon>Actinopolysporales</taxon>
        <taxon>Actinopolysporaceae</taxon>
        <taxon>Actinopolyspora</taxon>
    </lineage>
</organism>
<reference evidence="6 9" key="2">
    <citation type="submission" date="2017-08" db="EMBL/GenBank/DDBJ databases">
        <title>The complete genome sequence of moderately halophilic actinomycete Actinopolyspora erythraea YIM 90600, the producer of novel erythromycin, novel actinopolysporins A-C and tubercidin.</title>
        <authorList>
            <person name="Yin M."/>
            <person name="Tang S."/>
        </authorList>
    </citation>
    <scope>NUCLEOTIDE SEQUENCE [LARGE SCALE GENOMIC DNA]</scope>
    <source>
        <strain evidence="6 9">YIM 90600</strain>
    </source>
</reference>
<reference evidence="7 8" key="1">
    <citation type="journal article" date="2014" name="PLoS ONE">
        <title>Identification and Characterization of a New Erythromycin Biosynthetic Gene Cluster in Actinopolyspora erythraea YIM90600, a Novel Erythronolide-Producing Halophilic Actinomycete Isolated from Salt Field.</title>
        <authorList>
            <person name="Chen D."/>
            <person name="Feng J."/>
            <person name="Huang L."/>
            <person name="Zhang Q."/>
            <person name="Wu J."/>
            <person name="Zhu X."/>
            <person name="Duan Y."/>
            <person name="Xu Z."/>
        </authorList>
    </citation>
    <scope>NUCLEOTIDE SEQUENCE [LARGE SCALE GENOMIC DNA]</scope>
    <source>
        <strain evidence="7 8">YIM90600</strain>
    </source>
</reference>
<accession>A0A099D5S4</accession>
<evidence type="ECO:0000256" key="4">
    <source>
        <dbReference type="ARBA" id="ARBA00022729"/>
    </source>
</evidence>
<sequence length="322" mass="34418">MLGVLLLATAVSACGQGESPGDSTGKDAETSAFPVTVSTKFGDVTVPEKPQRVVALGWSDAETALDLGVQPVGVSDWLDFGGNGVGPWAAGEYTESPELVGTNEVDYERVASLDPDLILNTRSDGSREKHETLSKIAPTVGPPPETVPYGTSWRQQLTLVSQALGKHERGRARIAEVERTFSEALDQYPELEGRTVGVGGYYSGKYGAYLTGDSRVRFMRELGMNNKPEIDELGSGSFYVNISRERLRVLSADLTVVFAINGSPEELRQDPLLNRIPAAQEGNLVILDEPEVVKAFSSGSAGGMEYALQQVAPAFAKHVAAS</sequence>
<dbReference type="SUPFAM" id="SSF53807">
    <property type="entry name" value="Helical backbone' metal receptor"/>
    <property type="match status" value="1"/>
</dbReference>
<protein>
    <submittedName>
        <fullName evidence="6">Iron ABC transporter substrate-binding protein</fullName>
    </submittedName>
</protein>
<dbReference type="Proteomes" id="UP000215043">
    <property type="component" value="Chromosome"/>
</dbReference>
<dbReference type="AlphaFoldDB" id="A0A099D5S4"/>
<evidence type="ECO:0000313" key="9">
    <source>
        <dbReference type="Proteomes" id="UP000215043"/>
    </source>
</evidence>
<gene>
    <name evidence="6" type="ORF">CDG81_11105</name>
    <name evidence="7" type="ORF">IL38_11160</name>
</gene>
<dbReference type="eggNOG" id="COG0614">
    <property type="taxonomic scope" value="Bacteria"/>
</dbReference>
<dbReference type="InterPro" id="IPR002491">
    <property type="entry name" value="ABC_transptr_periplasmic_BD"/>
</dbReference>
<evidence type="ECO:0000313" key="7">
    <source>
        <dbReference type="EMBL" id="KGI81488.1"/>
    </source>
</evidence>
<dbReference type="Gene3D" id="3.40.50.1980">
    <property type="entry name" value="Nitrogenase molybdenum iron protein domain"/>
    <property type="match status" value="2"/>
</dbReference>
<dbReference type="GO" id="GO:0030288">
    <property type="term" value="C:outer membrane-bounded periplasmic space"/>
    <property type="evidence" value="ECO:0007669"/>
    <property type="project" value="TreeGrafter"/>
</dbReference>
<evidence type="ECO:0000256" key="2">
    <source>
        <dbReference type="ARBA" id="ARBA00008814"/>
    </source>
</evidence>
<dbReference type="KEGG" id="aey:CDG81_11105"/>
<dbReference type="Pfam" id="PF01497">
    <property type="entry name" value="Peripla_BP_2"/>
    <property type="match status" value="1"/>
</dbReference>
<dbReference type="CDD" id="cd01146">
    <property type="entry name" value="FhuD"/>
    <property type="match status" value="1"/>
</dbReference>
<comment type="subcellular location">
    <subcellularLocation>
        <location evidence="1">Cell envelope</location>
    </subcellularLocation>
</comment>
<proteinExistence type="inferred from homology"/>
<keyword evidence="4" id="KW-0732">Signal</keyword>
<evidence type="ECO:0000313" key="6">
    <source>
        <dbReference type="EMBL" id="ASU78733.1"/>
    </source>
</evidence>
<name>A0A099D5S4_9ACTN</name>
<dbReference type="HOGENOM" id="CLU_038034_1_1_11"/>
<keyword evidence="8" id="KW-1185">Reference proteome</keyword>
<dbReference type="GO" id="GO:1901678">
    <property type="term" value="P:iron coordination entity transport"/>
    <property type="evidence" value="ECO:0007669"/>
    <property type="project" value="UniProtKB-ARBA"/>
</dbReference>
<dbReference type="EMBL" id="JPMV01000018">
    <property type="protein sequence ID" value="KGI81488.1"/>
    <property type="molecule type" value="Genomic_DNA"/>
</dbReference>
<dbReference type="PROSITE" id="PS50983">
    <property type="entry name" value="FE_B12_PBP"/>
    <property type="match status" value="1"/>
</dbReference>
<evidence type="ECO:0000256" key="1">
    <source>
        <dbReference type="ARBA" id="ARBA00004196"/>
    </source>
</evidence>